<reference evidence="2" key="1">
    <citation type="journal article" date="2023" name="Mol. Phylogenet. Evol.">
        <title>Genome-scale phylogeny and comparative genomics of the fungal order Sordariales.</title>
        <authorList>
            <person name="Hensen N."/>
            <person name="Bonometti L."/>
            <person name="Westerberg I."/>
            <person name="Brannstrom I.O."/>
            <person name="Guillou S."/>
            <person name="Cros-Aarteil S."/>
            <person name="Calhoun S."/>
            <person name="Haridas S."/>
            <person name="Kuo A."/>
            <person name="Mondo S."/>
            <person name="Pangilinan J."/>
            <person name="Riley R."/>
            <person name="LaButti K."/>
            <person name="Andreopoulos B."/>
            <person name="Lipzen A."/>
            <person name="Chen C."/>
            <person name="Yan M."/>
            <person name="Daum C."/>
            <person name="Ng V."/>
            <person name="Clum A."/>
            <person name="Steindorff A."/>
            <person name="Ohm R.A."/>
            <person name="Martin F."/>
            <person name="Silar P."/>
            <person name="Natvig D.O."/>
            <person name="Lalanne C."/>
            <person name="Gautier V."/>
            <person name="Ament-Velasquez S.L."/>
            <person name="Kruys A."/>
            <person name="Hutchinson M.I."/>
            <person name="Powell A.J."/>
            <person name="Barry K."/>
            <person name="Miller A.N."/>
            <person name="Grigoriev I.V."/>
            <person name="Debuchy R."/>
            <person name="Gladieux P."/>
            <person name="Hiltunen Thoren M."/>
            <person name="Johannesson H."/>
        </authorList>
    </citation>
    <scope>NUCLEOTIDE SEQUENCE</scope>
    <source>
        <strain evidence="2">FGSC 1904</strain>
    </source>
</reference>
<comment type="caution">
    <text evidence="2">The sequence shown here is derived from an EMBL/GenBank/DDBJ whole genome shotgun (WGS) entry which is preliminary data.</text>
</comment>
<feature type="region of interest" description="Disordered" evidence="1">
    <location>
        <begin position="1"/>
        <end position="20"/>
    </location>
</feature>
<organism evidence="2 3">
    <name type="scientific">Sordaria brevicollis</name>
    <dbReference type="NCBI Taxonomy" id="83679"/>
    <lineage>
        <taxon>Eukaryota</taxon>
        <taxon>Fungi</taxon>
        <taxon>Dikarya</taxon>
        <taxon>Ascomycota</taxon>
        <taxon>Pezizomycotina</taxon>
        <taxon>Sordariomycetes</taxon>
        <taxon>Sordariomycetidae</taxon>
        <taxon>Sordariales</taxon>
        <taxon>Sordariaceae</taxon>
        <taxon>Sordaria</taxon>
    </lineage>
</organism>
<proteinExistence type="predicted"/>
<evidence type="ECO:0000313" key="2">
    <source>
        <dbReference type="EMBL" id="KAK3401089.1"/>
    </source>
</evidence>
<gene>
    <name evidence="2" type="ORF">B0T20DRAFT_477206</name>
</gene>
<evidence type="ECO:0000313" key="3">
    <source>
        <dbReference type="Proteomes" id="UP001281003"/>
    </source>
</evidence>
<dbReference type="AlphaFoldDB" id="A0AAE0PJM0"/>
<accession>A0AAE0PJM0</accession>
<evidence type="ECO:0008006" key="4">
    <source>
        <dbReference type="Google" id="ProtNLM"/>
    </source>
</evidence>
<name>A0AAE0PJM0_SORBR</name>
<evidence type="ECO:0000256" key="1">
    <source>
        <dbReference type="SAM" id="MobiDB-lite"/>
    </source>
</evidence>
<sequence length="310" mass="35831">MKPSVGSDHQNVSGEPSSGTCEEFVPSIFGNPYKINRYVAPFLFLRLPPELRIIVYRELWTLPVGRDLTSGIKSLAQTCRQMRKEVLDEYIKHILPRTQIHLSENRMVLETLTSARFLTRHLQHVSLLIGHCFCRDDPTGNWFSNYSKGCTLLVDEINVPNLKTVELVFTDEHYRALRSLTKDATSTPLTPLEADLDNPDDLEEWHPEAIHPWFCPDCWEMLLELPHTVEKVVFKVCPSATGEKAEGITGPVAVSETWDVTEWWHQMRYLNNRFLHELMEPLPPKLEPKTYQIEYHVGDVNVEWPLDNEI</sequence>
<keyword evidence="3" id="KW-1185">Reference proteome</keyword>
<reference evidence="2" key="2">
    <citation type="submission" date="2023-07" db="EMBL/GenBank/DDBJ databases">
        <authorList>
            <consortium name="Lawrence Berkeley National Laboratory"/>
            <person name="Haridas S."/>
            <person name="Hensen N."/>
            <person name="Bonometti L."/>
            <person name="Westerberg I."/>
            <person name="Brannstrom I.O."/>
            <person name="Guillou S."/>
            <person name="Cros-Aarteil S."/>
            <person name="Calhoun S."/>
            <person name="Kuo A."/>
            <person name="Mondo S."/>
            <person name="Pangilinan J."/>
            <person name="Riley R."/>
            <person name="LaButti K."/>
            <person name="Andreopoulos B."/>
            <person name="Lipzen A."/>
            <person name="Chen C."/>
            <person name="Yanf M."/>
            <person name="Daum C."/>
            <person name="Ng V."/>
            <person name="Clum A."/>
            <person name="Steindorff A."/>
            <person name="Ohm R."/>
            <person name="Martin F."/>
            <person name="Silar P."/>
            <person name="Natvig D."/>
            <person name="Lalanne C."/>
            <person name="Gautier V."/>
            <person name="Ament-velasquez S.L."/>
            <person name="Kruys A."/>
            <person name="Hutchinson M.I."/>
            <person name="Powell A.J."/>
            <person name="Barry K."/>
            <person name="Miller A.N."/>
            <person name="Grigoriev I.V."/>
            <person name="Debuchy R."/>
            <person name="Gladieux P."/>
            <person name="Thoren M.H."/>
            <person name="Johannesson H."/>
        </authorList>
    </citation>
    <scope>NUCLEOTIDE SEQUENCE</scope>
    <source>
        <strain evidence="2">FGSC 1904</strain>
    </source>
</reference>
<dbReference type="EMBL" id="JAUTDP010000003">
    <property type="protein sequence ID" value="KAK3401089.1"/>
    <property type="molecule type" value="Genomic_DNA"/>
</dbReference>
<dbReference type="Proteomes" id="UP001281003">
    <property type="component" value="Unassembled WGS sequence"/>
</dbReference>
<protein>
    <recommendedName>
        <fullName evidence="4">F-box domain-containing protein</fullName>
    </recommendedName>
</protein>
<feature type="compositionally biased region" description="Polar residues" evidence="1">
    <location>
        <begin position="7"/>
        <end position="20"/>
    </location>
</feature>